<feature type="domain" description="BTB" evidence="13">
    <location>
        <begin position="3"/>
        <end position="101"/>
    </location>
</feature>
<keyword evidence="3" id="KW-0633">Potassium transport</keyword>
<dbReference type="Gene3D" id="1.20.120.350">
    <property type="entry name" value="Voltage-gated potassium channels. Chain C"/>
    <property type="match status" value="1"/>
</dbReference>
<keyword evidence="9" id="KW-0406">Ion transport</keyword>
<dbReference type="Pfam" id="PF02214">
    <property type="entry name" value="BTB_2"/>
    <property type="match status" value="1"/>
</dbReference>
<sequence>MEDMVRLDISGTMFRTKKSTLQKIPTSRLANIKDSCEEYDRKSGIYIFDRDAVSFRYILNAYINGELHAPKDVCPNQFRRELDFWDIPIKLLSLCCLKHFYDGQEDIDTLQILIERSHETSLAKISTVTEPSANNSFKAWDTATNNYVNSNDVYTKMAKENKKNVNGNVGTTRKASSAPSSLWLLLEESNSSTAAKVWCFIYLAVVVVSVIVLTIWTQVGVRVDLYIEPNTNAVPNYTYFNMPIEIKTYLEHEYSPILLLLGLTDPHPALLAVDVFCMAVFIVELIVHFCACPSKSQHLRSKFNVAKILLCICMITASGLEMNKSLIFENNQLLNFCLIVKSISVFRLIFIFRLRKLYKDFDLLLLSISHSFSELVLLLFSFSILVIVYGTIMLSTELVTDKFKNPLYAMWWALVTMTTVGYGDFYPTTTLSYFVGGVCAVNGLIVIALPTAAIASNFSLFYSRNGFLKKHMNAVRQGCENSNTRNGDMTEHLNVLKIEHEKSNMSDLTKHLNGVKQES</sequence>
<feature type="transmembrane region" description="Helical" evidence="12">
    <location>
        <begin position="269"/>
        <end position="291"/>
    </location>
</feature>
<feature type="transmembrane region" description="Helical" evidence="12">
    <location>
        <begin position="197"/>
        <end position="216"/>
    </location>
</feature>
<comment type="caution">
    <text evidence="14">The sequence shown here is derived from an EMBL/GenBank/DDBJ whole genome shotgun (WGS) entry which is preliminary data.</text>
</comment>
<keyword evidence="7" id="KW-0630">Potassium</keyword>
<dbReference type="PRINTS" id="PR01498">
    <property type="entry name" value="SHAWCHANNEL"/>
</dbReference>
<keyword evidence="11" id="KW-0407">Ion channel</keyword>
<dbReference type="InterPro" id="IPR000210">
    <property type="entry name" value="BTB/POZ_dom"/>
</dbReference>
<reference evidence="14" key="1">
    <citation type="journal article" date="2019" name="bioRxiv">
        <title>The Genome of the Zebra Mussel, Dreissena polymorpha: A Resource for Invasive Species Research.</title>
        <authorList>
            <person name="McCartney M.A."/>
            <person name="Auch B."/>
            <person name="Kono T."/>
            <person name="Mallez S."/>
            <person name="Zhang Y."/>
            <person name="Obille A."/>
            <person name="Becker A."/>
            <person name="Abrahante J.E."/>
            <person name="Garbe J."/>
            <person name="Badalamenti J.P."/>
            <person name="Herman A."/>
            <person name="Mangelson H."/>
            <person name="Liachko I."/>
            <person name="Sullivan S."/>
            <person name="Sone E.D."/>
            <person name="Koren S."/>
            <person name="Silverstein K.A.T."/>
            <person name="Beckman K.B."/>
            <person name="Gohl D.M."/>
        </authorList>
    </citation>
    <scope>NUCLEOTIDE SEQUENCE</scope>
    <source>
        <strain evidence="14">Duluth1</strain>
        <tissue evidence="14">Whole animal</tissue>
    </source>
</reference>
<keyword evidence="6" id="KW-0851">Voltage-gated channel</keyword>
<dbReference type="GO" id="GO:0051260">
    <property type="term" value="P:protein homooligomerization"/>
    <property type="evidence" value="ECO:0007669"/>
    <property type="project" value="InterPro"/>
</dbReference>
<keyword evidence="4 12" id="KW-0812">Transmembrane</keyword>
<dbReference type="CDD" id="cd18317">
    <property type="entry name" value="BTB_POZ_Kv"/>
    <property type="match status" value="1"/>
</dbReference>
<dbReference type="Proteomes" id="UP000828390">
    <property type="component" value="Unassembled WGS sequence"/>
</dbReference>
<keyword evidence="15" id="KW-1185">Reference proteome</keyword>
<feature type="transmembrane region" description="Helical" evidence="12">
    <location>
        <begin position="332"/>
        <end position="354"/>
    </location>
</feature>
<dbReference type="AlphaFoldDB" id="A0A9D4GH98"/>
<evidence type="ECO:0000256" key="2">
    <source>
        <dbReference type="ARBA" id="ARBA00022448"/>
    </source>
</evidence>
<protein>
    <recommendedName>
        <fullName evidence="13">BTB domain-containing protein</fullName>
    </recommendedName>
</protein>
<evidence type="ECO:0000256" key="3">
    <source>
        <dbReference type="ARBA" id="ARBA00022538"/>
    </source>
</evidence>
<dbReference type="InterPro" id="IPR027359">
    <property type="entry name" value="Volt_channel_dom_sf"/>
</dbReference>
<dbReference type="Gene3D" id="1.10.287.70">
    <property type="match status" value="1"/>
</dbReference>
<dbReference type="PRINTS" id="PR00169">
    <property type="entry name" value="KCHANNEL"/>
</dbReference>
<evidence type="ECO:0000256" key="6">
    <source>
        <dbReference type="ARBA" id="ARBA00022882"/>
    </source>
</evidence>
<comment type="subcellular location">
    <subcellularLocation>
        <location evidence="1">Membrane</location>
        <topology evidence="1">Multi-pass membrane protein</topology>
    </subcellularLocation>
</comment>
<keyword evidence="8 12" id="KW-1133">Transmembrane helix</keyword>
<dbReference type="PRINTS" id="PR01491">
    <property type="entry name" value="KVCHANNEL"/>
</dbReference>
<evidence type="ECO:0000256" key="11">
    <source>
        <dbReference type="ARBA" id="ARBA00023303"/>
    </source>
</evidence>
<dbReference type="InterPro" id="IPR003131">
    <property type="entry name" value="T1-type_BTB"/>
</dbReference>
<evidence type="ECO:0000256" key="5">
    <source>
        <dbReference type="ARBA" id="ARBA00022826"/>
    </source>
</evidence>
<name>A0A9D4GH98_DREPO</name>
<feature type="transmembrane region" description="Helical" evidence="12">
    <location>
        <begin position="303"/>
        <end position="320"/>
    </location>
</feature>
<feature type="transmembrane region" description="Helical" evidence="12">
    <location>
        <begin position="408"/>
        <end position="426"/>
    </location>
</feature>
<evidence type="ECO:0000256" key="7">
    <source>
        <dbReference type="ARBA" id="ARBA00022958"/>
    </source>
</evidence>
<dbReference type="SUPFAM" id="SSF54695">
    <property type="entry name" value="POZ domain"/>
    <property type="match status" value="1"/>
</dbReference>
<keyword evidence="5" id="KW-0631">Potassium channel</keyword>
<dbReference type="Gene3D" id="3.30.710.10">
    <property type="entry name" value="Potassium Channel Kv1.1, Chain A"/>
    <property type="match status" value="1"/>
</dbReference>
<organism evidence="14 15">
    <name type="scientific">Dreissena polymorpha</name>
    <name type="common">Zebra mussel</name>
    <name type="synonym">Mytilus polymorpha</name>
    <dbReference type="NCBI Taxonomy" id="45954"/>
    <lineage>
        <taxon>Eukaryota</taxon>
        <taxon>Metazoa</taxon>
        <taxon>Spiralia</taxon>
        <taxon>Lophotrochozoa</taxon>
        <taxon>Mollusca</taxon>
        <taxon>Bivalvia</taxon>
        <taxon>Autobranchia</taxon>
        <taxon>Heteroconchia</taxon>
        <taxon>Euheterodonta</taxon>
        <taxon>Imparidentia</taxon>
        <taxon>Neoheterodontei</taxon>
        <taxon>Myida</taxon>
        <taxon>Dreissenoidea</taxon>
        <taxon>Dreissenidae</taxon>
        <taxon>Dreissena</taxon>
    </lineage>
</organism>
<evidence type="ECO:0000313" key="14">
    <source>
        <dbReference type="EMBL" id="KAH3816852.1"/>
    </source>
</evidence>
<dbReference type="PANTHER" id="PTHR11537:SF254">
    <property type="entry name" value="POTASSIUM VOLTAGE-GATED CHANNEL PROTEIN SHAB"/>
    <property type="match status" value="1"/>
</dbReference>
<gene>
    <name evidence="14" type="ORF">DPMN_118375</name>
</gene>
<dbReference type="InterPro" id="IPR028325">
    <property type="entry name" value="VG_K_chnl"/>
</dbReference>
<dbReference type="InterPro" id="IPR003968">
    <property type="entry name" value="K_chnl_volt-dep_Kv"/>
</dbReference>
<feature type="transmembrane region" description="Helical" evidence="12">
    <location>
        <begin position="433"/>
        <end position="455"/>
    </location>
</feature>
<keyword evidence="2" id="KW-0813">Transport</keyword>
<dbReference type="Pfam" id="PF00520">
    <property type="entry name" value="Ion_trans"/>
    <property type="match status" value="1"/>
</dbReference>
<dbReference type="EMBL" id="JAIWYP010000005">
    <property type="protein sequence ID" value="KAH3816852.1"/>
    <property type="molecule type" value="Genomic_DNA"/>
</dbReference>
<dbReference type="GO" id="GO:0008076">
    <property type="term" value="C:voltage-gated potassium channel complex"/>
    <property type="evidence" value="ECO:0007669"/>
    <property type="project" value="InterPro"/>
</dbReference>
<dbReference type="GO" id="GO:0001508">
    <property type="term" value="P:action potential"/>
    <property type="evidence" value="ECO:0007669"/>
    <property type="project" value="TreeGrafter"/>
</dbReference>
<dbReference type="GO" id="GO:0005249">
    <property type="term" value="F:voltage-gated potassium channel activity"/>
    <property type="evidence" value="ECO:0007669"/>
    <property type="project" value="InterPro"/>
</dbReference>
<proteinExistence type="predicted"/>
<reference evidence="14" key="2">
    <citation type="submission" date="2020-11" db="EMBL/GenBank/DDBJ databases">
        <authorList>
            <person name="McCartney M.A."/>
            <person name="Auch B."/>
            <person name="Kono T."/>
            <person name="Mallez S."/>
            <person name="Becker A."/>
            <person name="Gohl D.M."/>
            <person name="Silverstein K.A.T."/>
            <person name="Koren S."/>
            <person name="Bechman K.B."/>
            <person name="Herman A."/>
            <person name="Abrahante J.E."/>
            <person name="Garbe J."/>
        </authorList>
    </citation>
    <scope>NUCLEOTIDE SEQUENCE</scope>
    <source>
        <strain evidence="14">Duluth1</strain>
        <tissue evidence="14">Whole animal</tissue>
    </source>
</reference>
<evidence type="ECO:0000256" key="1">
    <source>
        <dbReference type="ARBA" id="ARBA00004141"/>
    </source>
</evidence>
<evidence type="ECO:0000313" key="15">
    <source>
        <dbReference type="Proteomes" id="UP000828390"/>
    </source>
</evidence>
<dbReference type="InterPro" id="IPR011333">
    <property type="entry name" value="SKP1/BTB/POZ_sf"/>
</dbReference>
<accession>A0A9D4GH98</accession>
<feature type="transmembrane region" description="Helical" evidence="12">
    <location>
        <begin position="375"/>
        <end position="396"/>
    </location>
</feature>
<evidence type="ECO:0000256" key="10">
    <source>
        <dbReference type="ARBA" id="ARBA00023136"/>
    </source>
</evidence>
<evidence type="ECO:0000256" key="4">
    <source>
        <dbReference type="ARBA" id="ARBA00022692"/>
    </source>
</evidence>
<evidence type="ECO:0000256" key="8">
    <source>
        <dbReference type="ARBA" id="ARBA00022989"/>
    </source>
</evidence>
<evidence type="ECO:0000259" key="13">
    <source>
        <dbReference type="SMART" id="SM00225"/>
    </source>
</evidence>
<evidence type="ECO:0000256" key="9">
    <source>
        <dbReference type="ARBA" id="ARBA00023065"/>
    </source>
</evidence>
<dbReference type="SUPFAM" id="SSF81324">
    <property type="entry name" value="Voltage-gated potassium channels"/>
    <property type="match status" value="1"/>
</dbReference>
<dbReference type="PANTHER" id="PTHR11537">
    <property type="entry name" value="VOLTAGE-GATED POTASSIUM CHANNEL"/>
    <property type="match status" value="1"/>
</dbReference>
<evidence type="ECO:0000256" key="12">
    <source>
        <dbReference type="SAM" id="Phobius"/>
    </source>
</evidence>
<dbReference type="InterPro" id="IPR005821">
    <property type="entry name" value="Ion_trans_dom"/>
</dbReference>
<dbReference type="SMART" id="SM00225">
    <property type="entry name" value="BTB"/>
    <property type="match status" value="1"/>
</dbReference>
<dbReference type="InterPro" id="IPR003974">
    <property type="entry name" value="K_chnl_volt-dep_Kv3"/>
</dbReference>
<keyword evidence="10 12" id="KW-0472">Membrane</keyword>